<dbReference type="AlphaFoldDB" id="A0A813SWB8"/>
<keyword evidence="8" id="KW-1185">Reference proteome</keyword>
<feature type="chain" id="PRO_5035597843" evidence="3">
    <location>
        <begin position="25"/>
        <end position="150"/>
    </location>
</feature>
<dbReference type="Proteomes" id="UP000681722">
    <property type="component" value="Unassembled WGS sequence"/>
</dbReference>
<dbReference type="Proteomes" id="UP000677228">
    <property type="component" value="Unassembled WGS sequence"/>
</dbReference>
<dbReference type="EMBL" id="CAJNOQ010000476">
    <property type="protein sequence ID" value="CAF0805561.1"/>
    <property type="molecule type" value="Genomic_DNA"/>
</dbReference>
<evidence type="ECO:0000256" key="1">
    <source>
        <dbReference type="SAM" id="MobiDB-lite"/>
    </source>
</evidence>
<feature type="transmembrane region" description="Helical" evidence="2">
    <location>
        <begin position="118"/>
        <end position="145"/>
    </location>
</feature>
<keyword evidence="2" id="KW-0812">Transmembrane</keyword>
<evidence type="ECO:0000313" key="6">
    <source>
        <dbReference type="EMBL" id="CAF3590855.1"/>
    </source>
</evidence>
<keyword evidence="2" id="KW-0472">Membrane</keyword>
<dbReference type="EMBL" id="CAJNOK010007253">
    <property type="protein sequence ID" value="CAF1028850.1"/>
    <property type="molecule type" value="Genomic_DNA"/>
</dbReference>
<proteinExistence type="predicted"/>
<feature type="signal peptide" evidence="3">
    <location>
        <begin position="1"/>
        <end position="24"/>
    </location>
</feature>
<dbReference type="Proteomes" id="UP000682733">
    <property type="component" value="Unassembled WGS sequence"/>
</dbReference>
<keyword evidence="2" id="KW-1133">Transmembrane helix</keyword>
<keyword evidence="3" id="KW-0732">Signal</keyword>
<evidence type="ECO:0000313" key="7">
    <source>
        <dbReference type="EMBL" id="CAF3797238.1"/>
    </source>
</evidence>
<dbReference type="EMBL" id="CAJOBA010007264">
    <property type="protein sequence ID" value="CAF3797238.1"/>
    <property type="molecule type" value="Genomic_DNA"/>
</dbReference>
<evidence type="ECO:0000313" key="4">
    <source>
        <dbReference type="EMBL" id="CAF0805561.1"/>
    </source>
</evidence>
<gene>
    <name evidence="4" type="ORF">GPM918_LOCUS3754</name>
    <name evidence="5" type="ORF">OVA965_LOCUS15883</name>
    <name evidence="6" type="ORF">SRO942_LOCUS3749</name>
    <name evidence="7" type="ORF">TMI583_LOCUS15892</name>
</gene>
<evidence type="ECO:0000313" key="8">
    <source>
        <dbReference type="Proteomes" id="UP000663829"/>
    </source>
</evidence>
<name>A0A813SWB8_9BILA</name>
<accession>A0A813SWB8</accession>
<sequence length="150" mass="17030">MLQAFRLFCTLLISYLLFIHELNGNIVQIEQVENNNDKSVLNTLEQNQKKASDEQTLNIDRKKFNEPAQRNDSVTVQTTARPSSWAKTLPIRTPRVRTTRLPVPRQTTKKPRVIKSSILYSVPSTIIGVTIIAGTAVVVYLACFVKQRAY</sequence>
<organism evidence="4 8">
    <name type="scientific">Didymodactylos carnosus</name>
    <dbReference type="NCBI Taxonomy" id="1234261"/>
    <lineage>
        <taxon>Eukaryota</taxon>
        <taxon>Metazoa</taxon>
        <taxon>Spiralia</taxon>
        <taxon>Gnathifera</taxon>
        <taxon>Rotifera</taxon>
        <taxon>Eurotatoria</taxon>
        <taxon>Bdelloidea</taxon>
        <taxon>Philodinida</taxon>
        <taxon>Philodinidae</taxon>
        <taxon>Didymodactylos</taxon>
    </lineage>
</organism>
<evidence type="ECO:0000256" key="3">
    <source>
        <dbReference type="SAM" id="SignalP"/>
    </source>
</evidence>
<dbReference type="Proteomes" id="UP000663829">
    <property type="component" value="Unassembled WGS sequence"/>
</dbReference>
<feature type="compositionally biased region" description="Polar residues" evidence="1">
    <location>
        <begin position="68"/>
        <end position="77"/>
    </location>
</feature>
<feature type="compositionally biased region" description="Basic and acidic residues" evidence="1">
    <location>
        <begin position="47"/>
        <end position="65"/>
    </location>
</feature>
<reference evidence="4" key="1">
    <citation type="submission" date="2021-02" db="EMBL/GenBank/DDBJ databases">
        <authorList>
            <person name="Nowell W R."/>
        </authorList>
    </citation>
    <scope>NUCLEOTIDE SEQUENCE</scope>
</reference>
<protein>
    <submittedName>
        <fullName evidence="4">Uncharacterized protein</fullName>
    </submittedName>
</protein>
<evidence type="ECO:0000313" key="5">
    <source>
        <dbReference type="EMBL" id="CAF1028850.1"/>
    </source>
</evidence>
<comment type="caution">
    <text evidence="4">The sequence shown here is derived from an EMBL/GenBank/DDBJ whole genome shotgun (WGS) entry which is preliminary data.</text>
</comment>
<dbReference type="EMBL" id="CAJOBC010000475">
    <property type="protein sequence ID" value="CAF3590855.1"/>
    <property type="molecule type" value="Genomic_DNA"/>
</dbReference>
<evidence type="ECO:0000256" key="2">
    <source>
        <dbReference type="SAM" id="Phobius"/>
    </source>
</evidence>
<feature type="region of interest" description="Disordered" evidence="1">
    <location>
        <begin position="47"/>
        <end position="77"/>
    </location>
</feature>